<evidence type="ECO:0000256" key="1">
    <source>
        <dbReference type="SAM" id="MobiDB-lite"/>
    </source>
</evidence>
<feature type="compositionally biased region" description="Polar residues" evidence="1">
    <location>
        <begin position="12"/>
        <end position="24"/>
    </location>
</feature>
<dbReference type="HOGENOM" id="CLU_283586_0_0_1"/>
<sequence>MELRDRYVHFDNVQSPASSQSNLSEDGGNSEDPGYGTSIFVDEKDGRESTQDPNDDEASDEDSNDEEEANSENADDNTCAQAGDVPSILASEPFECPDYVVKNLTGLLAIINRLTYNFADYNNEALRDVRTWLGMSAVKAGNASSPYNIHQRIEKDTINKLCRAECIQGSSNDAKSDRQTVTRKLYDQRCEELGGEAAYVEHLRQWAHDNPVTVTMGRAMKDTDLGPTIRDATEKGTNMMRLVGAKADIAFVVIAWSRNTAADPCETTFGACSDARASQTLGDFHIMPQMAAAVFQTHDKLADIQVYAKMFQETVNTVKQRVEELPIAEIPKQKKMKTAEKIKVTVTSKKLKAKGKAGDDTSSSIEVKDGLLIFRDAYAKVGPIPDNWEFDHEIEELELFDKNPEMWQYFTSLFRDALYMVQGSLPLRVISKNDPKADLKTDIRYTTATWFRNIFEAGLRIVNWPVGSPLPAKLWDPGIPSPQSWKSHQFARVMKQSCARDRSKRLGFICRRHDTKRMPFITFAPDDDGNPPDFAYDFPDDTYPDAPLYSEENCPCSNDQGCDIGSTRFLKQVVEKEALKRSEKSAQPKARNTKEPVPTQSPMDVEVEDDGWYHTPPPIVEPVRTKGKGSSKAQHIEAEPITRRPRATASTSTGAQRPSTRDVRLSLRNTSAVPQLQCNTAAPDAVPNARNTTAPTAPLAPVRPSRAVSPALARIPEESAEGRRPRVSPAPVVEGAAKKTRSRTQAVATAAATTSGQATSHKRKDIPSGAEGQDRAAAKKQWKDSNNNTLPSFPNVVVQPATPQPPKGLPSPPPPTAPSQPPTHTGAPQGFIVPGANRGAATLQVPGIGLLSLAPLSVPRPQDPQASEAPQRLPSAINVARQCSEPLTHEEQHVPSPQPEPSTSVRLPIEHVVSDPMGKKVELQPGWSVPMDSLTWCNKAGPELANALARLPASTPDYKKKVHDVTSMVIRRFIERYKRNTLWLSFQDVIEFAVVVTETANNVNTMDAYQGAYLWFHCVVEMVSQVGEFPGMAPTSIEHVNSFTDWFVGFLEENTLNNSRSILLALLPDVEDNTPDNVDNGDMLSSDADLDAELRGIM</sequence>
<feature type="region of interest" description="Disordered" evidence="1">
    <location>
        <begin position="578"/>
        <end position="662"/>
    </location>
</feature>
<evidence type="ECO:0000313" key="3">
    <source>
        <dbReference type="Proteomes" id="UP000054279"/>
    </source>
</evidence>
<feature type="compositionally biased region" description="Basic and acidic residues" evidence="1">
    <location>
        <begin position="715"/>
        <end position="724"/>
    </location>
</feature>
<proteinExistence type="predicted"/>
<keyword evidence="3" id="KW-1185">Reference proteome</keyword>
<feature type="compositionally biased region" description="Acidic residues" evidence="1">
    <location>
        <begin position="53"/>
        <end position="75"/>
    </location>
</feature>
<feature type="region of interest" description="Disordered" evidence="1">
    <location>
        <begin position="1"/>
        <end position="81"/>
    </location>
</feature>
<organism evidence="2 3">
    <name type="scientific">Sphaerobolus stellatus (strain SS14)</name>
    <dbReference type="NCBI Taxonomy" id="990650"/>
    <lineage>
        <taxon>Eukaryota</taxon>
        <taxon>Fungi</taxon>
        <taxon>Dikarya</taxon>
        <taxon>Basidiomycota</taxon>
        <taxon>Agaricomycotina</taxon>
        <taxon>Agaricomycetes</taxon>
        <taxon>Phallomycetidae</taxon>
        <taxon>Geastrales</taxon>
        <taxon>Sphaerobolaceae</taxon>
        <taxon>Sphaerobolus</taxon>
    </lineage>
</organism>
<dbReference type="AlphaFoldDB" id="A0A0C9V9V5"/>
<feature type="compositionally biased region" description="Pro residues" evidence="1">
    <location>
        <begin position="802"/>
        <end position="821"/>
    </location>
</feature>
<feature type="compositionally biased region" description="Basic and acidic residues" evidence="1">
    <location>
        <begin position="772"/>
        <end position="783"/>
    </location>
</feature>
<feature type="region of interest" description="Disordered" evidence="1">
    <location>
        <begin position="682"/>
        <end position="834"/>
    </location>
</feature>
<feature type="compositionally biased region" description="Basic and acidic residues" evidence="1">
    <location>
        <begin position="41"/>
        <end position="50"/>
    </location>
</feature>
<evidence type="ECO:0000313" key="2">
    <source>
        <dbReference type="EMBL" id="KIJ38302.1"/>
    </source>
</evidence>
<protein>
    <submittedName>
        <fullName evidence="2">Uncharacterized protein</fullName>
    </submittedName>
</protein>
<dbReference type="EMBL" id="KN837161">
    <property type="protein sequence ID" value="KIJ38302.1"/>
    <property type="molecule type" value="Genomic_DNA"/>
</dbReference>
<accession>A0A0C9V9V5</accession>
<name>A0A0C9V9V5_SPHS4</name>
<gene>
    <name evidence="2" type="ORF">M422DRAFT_258945</name>
</gene>
<dbReference type="Proteomes" id="UP000054279">
    <property type="component" value="Unassembled WGS sequence"/>
</dbReference>
<reference evidence="2 3" key="1">
    <citation type="submission" date="2014-06" db="EMBL/GenBank/DDBJ databases">
        <title>Evolutionary Origins and Diversification of the Mycorrhizal Mutualists.</title>
        <authorList>
            <consortium name="DOE Joint Genome Institute"/>
            <consortium name="Mycorrhizal Genomics Consortium"/>
            <person name="Kohler A."/>
            <person name="Kuo A."/>
            <person name="Nagy L.G."/>
            <person name="Floudas D."/>
            <person name="Copeland A."/>
            <person name="Barry K.W."/>
            <person name="Cichocki N."/>
            <person name="Veneault-Fourrey C."/>
            <person name="LaButti K."/>
            <person name="Lindquist E.A."/>
            <person name="Lipzen A."/>
            <person name="Lundell T."/>
            <person name="Morin E."/>
            <person name="Murat C."/>
            <person name="Riley R."/>
            <person name="Ohm R."/>
            <person name="Sun H."/>
            <person name="Tunlid A."/>
            <person name="Henrissat B."/>
            <person name="Grigoriev I.V."/>
            <person name="Hibbett D.S."/>
            <person name="Martin F."/>
        </authorList>
    </citation>
    <scope>NUCLEOTIDE SEQUENCE [LARGE SCALE GENOMIC DNA]</scope>
    <source>
        <strain evidence="2 3">SS14</strain>
    </source>
</reference>
<feature type="compositionally biased region" description="Low complexity" evidence="1">
    <location>
        <begin position="743"/>
        <end position="759"/>
    </location>
</feature>